<feature type="domain" description="CxC2-like cysteine cluster KDZ transposase-associated" evidence="1">
    <location>
        <begin position="23"/>
        <end position="137"/>
    </location>
</feature>
<accession>A0AAW0CYY2</accession>
<dbReference type="Pfam" id="PF18803">
    <property type="entry name" value="CxC2"/>
    <property type="match status" value="1"/>
</dbReference>
<evidence type="ECO:0000313" key="2">
    <source>
        <dbReference type="EMBL" id="KAK7043812.1"/>
    </source>
</evidence>
<dbReference type="Pfam" id="PF18758">
    <property type="entry name" value="KDZ"/>
    <property type="match status" value="1"/>
</dbReference>
<dbReference type="Proteomes" id="UP001383192">
    <property type="component" value="Unassembled WGS sequence"/>
</dbReference>
<proteinExistence type="predicted"/>
<reference evidence="2 3" key="1">
    <citation type="submission" date="2024-01" db="EMBL/GenBank/DDBJ databases">
        <title>A draft genome for a cacao thread blight-causing isolate of Paramarasmius palmivorus.</title>
        <authorList>
            <person name="Baruah I.K."/>
            <person name="Bukari Y."/>
            <person name="Amoako-Attah I."/>
            <person name="Meinhardt L.W."/>
            <person name="Bailey B.A."/>
            <person name="Cohen S.P."/>
        </authorList>
    </citation>
    <scope>NUCLEOTIDE SEQUENCE [LARGE SCALE GENOMIC DNA]</scope>
    <source>
        <strain evidence="2 3">GH-12</strain>
    </source>
</reference>
<evidence type="ECO:0000313" key="3">
    <source>
        <dbReference type="Proteomes" id="UP001383192"/>
    </source>
</evidence>
<gene>
    <name evidence="2" type="ORF">VNI00_008424</name>
</gene>
<keyword evidence="3" id="KW-1185">Reference proteome</keyword>
<dbReference type="InterPro" id="IPR040521">
    <property type="entry name" value="KDZ"/>
</dbReference>
<protein>
    <recommendedName>
        <fullName evidence="1">CxC2-like cysteine cluster KDZ transposase-associated domain-containing protein</fullName>
    </recommendedName>
</protein>
<sequence>MSLTHYLSIAQRWNNLHFEHISLRCLGLKVQLSHPDRSKCLLPSKHREEFTILDMSGLHHVTLSYCGCTSSICTKTQLQHQKWEQLMLYEWFPSTMEHPRTACTFRCLEQFQLLTLTSKVTAFDYYRHLERLTNNTGKHFRSRYREFLQMVRQWRNLRMLHCAGQGHDTKRKVDDTKPGELTVRCIACLSPNVNLPEKWTETSKELRLLYYAFISIDACFCLKRKKISSWTKDPSLQDGWAYFVEEEPYHEWVLKMKEQKEMSTCSGLSALDHVNTKYNIGYDETGKGTGLCARHKFILPNGMDALQVGEQYANMDYIVASLLHHIPILLILLLSYDIMCQWSKKLVLKLAIPKLHILGHLLKCQERFSLLYTEGAGETDEEGIERLWEILGVIATSIKEMGPGSHHDTLEDHCSDWNWLKTVGLGILYTPSGTL</sequence>
<name>A0AAW0CYY2_9AGAR</name>
<evidence type="ECO:0000259" key="1">
    <source>
        <dbReference type="Pfam" id="PF18803"/>
    </source>
</evidence>
<dbReference type="EMBL" id="JAYKXP010000028">
    <property type="protein sequence ID" value="KAK7043812.1"/>
    <property type="molecule type" value="Genomic_DNA"/>
</dbReference>
<organism evidence="2 3">
    <name type="scientific">Paramarasmius palmivorus</name>
    <dbReference type="NCBI Taxonomy" id="297713"/>
    <lineage>
        <taxon>Eukaryota</taxon>
        <taxon>Fungi</taxon>
        <taxon>Dikarya</taxon>
        <taxon>Basidiomycota</taxon>
        <taxon>Agaricomycotina</taxon>
        <taxon>Agaricomycetes</taxon>
        <taxon>Agaricomycetidae</taxon>
        <taxon>Agaricales</taxon>
        <taxon>Marasmiineae</taxon>
        <taxon>Marasmiaceae</taxon>
        <taxon>Paramarasmius</taxon>
    </lineage>
</organism>
<dbReference type="InterPro" id="IPR041457">
    <property type="entry name" value="CxC2_KDZ-assoc"/>
</dbReference>
<comment type="caution">
    <text evidence="2">The sequence shown here is derived from an EMBL/GenBank/DDBJ whole genome shotgun (WGS) entry which is preliminary data.</text>
</comment>
<dbReference type="AlphaFoldDB" id="A0AAW0CYY2"/>